<evidence type="ECO:0000313" key="3">
    <source>
        <dbReference type="Proteomes" id="UP000075809"/>
    </source>
</evidence>
<sequence>MHLDGGYILFAQVIVSSPGSPSSEESEASPEPINKSLLGSLGYEKSDETATTTTTTTSSTSGGIGVGAGAGVGVEQVTPTSSVDTEEGNPQHPEEGEKGVEGDVEASDDDRHQHIPKTH</sequence>
<gene>
    <name evidence="2" type="ORF">ALC60_05769</name>
</gene>
<feature type="compositionally biased region" description="Gly residues" evidence="1">
    <location>
        <begin position="62"/>
        <end position="72"/>
    </location>
</feature>
<protein>
    <submittedName>
        <fullName evidence="2">Uncharacterized protein</fullName>
    </submittedName>
</protein>
<name>A0A151X510_9HYME</name>
<reference evidence="2 3" key="1">
    <citation type="submission" date="2015-09" db="EMBL/GenBank/DDBJ databases">
        <title>Trachymyrmex zeteki WGS genome.</title>
        <authorList>
            <person name="Nygaard S."/>
            <person name="Hu H."/>
            <person name="Boomsma J."/>
            <person name="Zhang G."/>
        </authorList>
    </citation>
    <scope>NUCLEOTIDE SEQUENCE [LARGE SCALE GENOMIC DNA]</scope>
    <source>
        <strain evidence="2">Tzet28-1</strain>
        <tissue evidence="2">Whole body</tissue>
    </source>
</reference>
<feature type="compositionally biased region" description="Basic and acidic residues" evidence="1">
    <location>
        <begin position="92"/>
        <end position="101"/>
    </location>
</feature>
<organism evidence="2 3">
    <name type="scientific">Mycetomoellerius zeteki</name>
    <dbReference type="NCBI Taxonomy" id="64791"/>
    <lineage>
        <taxon>Eukaryota</taxon>
        <taxon>Metazoa</taxon>
        <taxon>Ecdysozoa</taxon>
        <taxon>Arthropoda</taxon>
        <taxon>Hexapoda</taxon>
        <taxon>Insecta</taxon>
        <taxon>Pterygota</taxon>
        <taxon>Neoptera</taxon>
        <taxon>Endopterygota</taxon>
        <taxon>Hymenoptera</taxon>
        <taxon>Apocrita</taxon>
        <taxon>Aculeata</taxon>
        <taxon>Formicoidea</taxon>
        <taxon>Formicidae</taxon>
        <taxon>Myrmicinae</taxon>
        <taxon>Mycetomoellerius</taxon>
    </lineage>
</organism>
<keyword evidence="3" id="KW-1185">Reference proteome</keyword>
<evidence type="ECO:0000256" key="1">
    <source>
        <dbReference type="SAM" id="MobiDB-lite"/>
    </source>
</evidence>
<accession>A0A151X510</accession>
<dbReference type="Proteomes" id="UP000075809">
    <property type="component" value="Unassembled WGS sequence"/>
</dbReference>
<feature type="region of interest" description="Disordered" evidence="1">
    <location>
        <begin position="17"/>
        <end position="119"/>
    </location>
</feature>
<dbReference type="AlphaFoldDB" id="A0A151X510"/>
<feature type="compositionally biased region" description="Low complexity" evidence="1">
    <location>
        <begin position="49"/>
        <end position="61"/>
    </location>
</feature>
<evidence type="ECO:0000313" key="2">
    <source>
        <dbReference type="EMBL" id="KYQ55340.1"/>
    </source>
</evidence>
<dbReference type="EMBL" id="KQ982544">
    <property type="protein sequence ID" value="KYQ55340.1"/>
    <property type="molecule type" value="Genomic_DNA"/>
</dbReference>
<dbReference type="STRING" id="64791.A0A151X510"/>
<proteinExistence type="predicted"/>